<dbReference type="SUPFAM" id="SSF51230">
    <property type="entry name" value="Single hybrid motif"/>
    <property type="match status" value="1"/>
</dbReference>
<keyword evidence="1" id="KW-0436">Ligase</keyword>
<name>A0A6J7QSI1_9ZZZZ</name>
<evidence type="ECO:0000259" key="6">
    <source>
        <dbReference type="PROSITE" id="PS50979"/>
    </source>
</evidence>
<dbReference type="InterPro" id="IPR000089">
    <property type="entry name" value="Biotin_lipoyl"/>
</dbReference>
<dbReference type="InterPro" id="IPR050856">
    <property type="entry name" value="Biotin_carboxylase_complex"/>
</dbReference>
<evidence type="ECO:0000259" key="5">
    <source>
        <dbReference type="PROSITE" id="PS50968"/>
    </source>
</evidence>
<dbReference type="Pfam" id="PF02785">
    <property type="entry name" value="Biotin_carb_C"/>
    <property type="match status" value="1"/>
</dbReference>
<dbReference type="CDD" id="cd06850">
    <property type="entry name" value="biotinyl_domain"/>
    <property type="match status" value="1"/>
</dbReference>
<evidence type="ECO:0000256" key="1">
    <source>
        <dbReference type="ARBA" id="ARBA00022598"/>
    </source>
</evidence>
<dbReference type="InterPro" id="IPR011764">
    <property type="entry name" value="Biotin_carboxylation_dom"/>
</dbReference>
<reference evidence="7" key="1">
    <citation type="submission" date="2020-05" db="EMBL/GenBank/DDBJ databases">
        <authorList>
            <person name="Chiriac C."/>
            <person name="Salcher M."/>
            <person name="Ghai R."/>
            <person name="Kavagutti S V."/>
        </authorList>
    </citation>
    <scope>NUCLEOTIDE SEQUENCE</scope>
</reference>
<dbReference type="PROSITE" id="PS50968">
    <property type="entry name" value="BIOTINYL_LIPOYL"/>
    <property type="match status" value="1"/>
</dbReference>
<dbReference type="InterPro" id="IPR011054">
    <property type="entry name" value="Rudment_hybrid_motif"/>
</dbReference>
<evidence type="ECO:0000313" key="7">
    <source>
        <dbReference type="EMBL" id="CAB5017054.1"/>
    </source>
</evidence>
<evidence type="ECO:0000256" key="2">
    <source>
        <dbReference type="ARBA" id="ARBA00022741"/>
    </source>
</evidence>
<keyword evidence="2" id="KW-0547">Nucleotide-binding</keyword>
<dbReference type="GO" id="GO:0016874">
    <property type="term" value="F:ligase activity"/>
    <property type="evidence" value="ECO:0007669"/>
    <property type="project" value="UniProtKB-KW"/>
</dbReference>
<dbReference type="Pfam" id="PF00364">
    <property type="entry name" value="Biotin_lipoyl"/>
    <property type="match status" value="1"/>
</dbReference>
<dbReference type="Gene3D" id="3.30.470.20">
    <property type="entry name" value="ATP-grasp fold, B domain"/>
    <property type="match status" value="1"/>
</dbReference>
<dbReference type="PROSITE" id="PS50979">
    <property type="entry name" value="BC"/>
    <property type="match status" value="1"/>
</dbReference>
<dbReference type="PANTHER" id="PTHR18866:SF33">
    <property type="entry name" value="METHYLCROTONOYL-COA CARBOXYLASE SUBUNIT ALPHA, MITOCHONDRIAL-RELATED"/>
    <property type="match status" value="1"/>
</dbReference>
<dbReference type="PANTHER" id="PTHR18866">
    <property type="entry name" value="CARBOXYLASE:PYRUVATE/ACETYL-COA/PROPIONYL-COA CARBOXYLASE"/>
    <property type="match status" value="1"/>
</dbReference>
<accession>A0A6J7QSI1</accession>
<dbReference type="Gene3D" id="2.40.50.100">
    <property type="match status" value="1"/>
</dbReference>
<feature type="domain" description="Biotin carboxylation" evidence="6">
    <location>
        <begin position="1"/>
        <end position="139"/>
    </location>
</feature>
<sequence>MPLIEWQVRVAEGDPLLVDQSDLVAIDSVVEVRLYAEDPARDYAPGSGVMRRFVMSDDVRVDSGFESGSEIGTHYDPMLAKLIAAAPSRREATLRLAGALRAAIIHGPVTNRDSLVAVLESDDFLAGRTSTAFLDEHPELLAPKVPVARERLHLAAAVIAAAFTSRVTLSSEPASATAFAPTGWRNVAAVPQARAFLVGDSPVTVVYEVRRDGAWRVGFTAAPVELIGTADIEWLDLPIRASAVTTGEGDVMVDLEADERVFARVIDADDIVTVHDGVWNSRFGPVPRFAGEADDQQAGASATPVPGTITLVLVSVGDMVVAGQTLVVLEAMKMEHRIVAAADGVVDAVFVEVGQSVDAHQVVVTVEGVEAVEASGVMKS</sequence>
<keyword evidence="4" id="KW-0092">Biotin</keyword>
<dbReference type="AlphaFoldDB" id="A0A6J7QSI1"/>
<dbReference type="InterPro" id="IPR011053">
    <property type="entry name" value="Single_hybrid_motif"/>
</dbReference>
<organism evidence="7">
    <name type="scientific">freshwater metagenome</name>
    <dbReference type="NCBI Taxonomy" id="449393"/>
    <lineage>
        <taxon>unclassified sequences</taxon>
        <taxon>metagenomes</taxon>
        <taxon>ecological metagenomes</taxon>
    </lineage>
</organism>
<protein>
    <submittedName>
        <fullName evidence="7">Unannotated protein</fullName>
    </submittedName>
</protein>
<feature type="domain" description="Lipoyl-binding" evidence="5">
    <location>
        <begin position="290"/>
        <end position="367"/>
    </location>
</feature>
<keyword evidence="3" id="KW-0067">ATP-binding</keyword>
<dbReference type="SMART" id="SM00878">
    <property type="entry name" value="Biotin_carb_C"/>
    <property type="match status" value="1"/>
</dbReference>
<dbReference type="PROSITE" id="PS00188">
    <property type="entry name" value="BIOTIN"/>
    <property type="match status" value="1"/>
</dbReference>
<dbReference type="InterPro" id="IPR001882">
    <property type="entry name" value="Biotin_BS"/>
</dbReference>
<evidence type="ECO:0000256" key="4">
    <source>
        <dbReference type="ARBA" id="ARBA00023267"/>
    </source>
</evidence>
<dbReference type="GO" id="GO:0005524">
    <property type="term" value="F:ATP binding"/>
    <property type="evidence" value="ECO:0007669"/>
    <property type="project" value="UniProtKB-KW"/>
</dbReference>
<proteinExistence type="predicted"/>
<evidence type="ECO:0000256" key="3">
    <source>
        <dbReference type="ARBA" id="ARBA00022840"/>
    </source>
</evidence>
<dbReference type="InterPro" id="IPR005482">
    <property type="entry name" value="Biotin_COase_C"/>
</dbReference>
<dbReference type="EMBL" id="CAFBOZ010000239">
    <property type="protein sequence ID" value="CAB5017054.1"/>
    <property type="molecule type" value="Genomic_DNA"/>
</dbReference>
<gene>
    <name evidence="7" type="ORF">UFOPK3992_01506</name>
</gene>
<dbReference type="SUPFAM" id="SSF51246">
    <property type="entry name" value="Rudiment single hybrid motif"/>
    <property type="match status" value="1"/>
</dbReference>